<dbReference type="PANTHER" id="PTHR40845">
    <property type="match status" value="1"/>
</dbReference>
<evidence type="ECO:0000313" key="3">
    <source>
        <dbReference type="Proteomes" id="UP000572817"/>
    </source>
</evidence>
<accession>A0A8H4IPQ1</accession>
<sequence length="131" mass="14646">MWKKRQNNEATVCYNMAYEVSKPAHMRGLASVRFESGVLNTDYDCFYMWAPDSHFWSRGDGGFINPNHCFQAFDDSGRRRRRGSATMKKVSTAKGVGGELGDVNVRRAVDDVHAVVVVDEEPTVVVPPGSF</sequence>
<dbReference type="PANTHER" id="PTHR40845:SF1">
    <property type="match status" value="1"/>
</dbReference>
<dbReference type="AlphaFoldDB" id="A0A8H4IPQ1"/>
<feature type="domain" description="DUF7888" evidence="1">
    <location>
        <begin position="1"/>
        <end position="66"/>
    </location>
</feature>
<dbReference type="OrthoDB" id="3478218at2759"/>
<gene>
    <name evidence="2" type="ORF">GTA08_BOTSDO06398</name>
</gene>
<proteinExistence type="predicted"/>
<evidence type="ECO:0000259" key="1">
    <source>
        <dbReference type="Pfam" id="PF25411"/>
    </source>
</evidence>
<name>A0A8H4IPQ1_9PEZI</name>
<evidence type="ECO:0000313" key="2">
    <source>
        <dbReference type="EMBL" id="KAF4305027.1"/>
    </source>
</evidence>
<reference evidence="2" key="1">
    <citation type="submission" date="2020-04" db="EMBL/GenBank/DDBJ databases">
        <title>Genome Assembly and Annotation of Botryosphaeria dothidea sdau 11-99, a Latent Pathogen of Apple Fruit Ring Rot in China.</title>
        <authorList>
            <person name="Yu C."/>
            <person name="Diao Y."/>
            <person name="Lu Q."/>
            <person name="Zhao J."/>
            <person name="Cui S."/>
            <person name="Peng C."/>
            <person name="He B."/>
            <person name="Liu H."/>
        </authorList>
    </citation>
    <scope>NUCLEOTIDE SEQUENCE [LARGE SCALE GENOMIC DNA]</scope>
    <source>
        <strain evidence="2">Sdau11-99</strain>
    </source>
</reference>
<comment type="caution">
    <text evidence="2">The sequence shown here is derived from an EMBL/GenBank/DDBJ whole genome shotgun (WGS) entry which is preliminary data.</text>
</comment>
<organism evidence="2 3">
    <name type="scientific">Botryosphaeria dothidea</name>
    <dbReference type="NCBI Taxonomy" id="55169"/>
    <lineage>
        <taxon>Eukaryota</taxon>
        <taxon>Fungi</taxon>
        <taxon>Dikarya</taxon>
        <taxon>Ascomycota</taxon>
        <taxon>Pezizomycotina</taxon>
        <taxon>Dothideomycetes</taxon>
        <taxon>Dothideomycetes incertae sedis</taxon>
        <taxon>Botryosphaeriales</taxon>
        <taxon>Botryosphaeriaceae</taxon>
        <taxon>Botryosphaeria</taxon>
    </lineage>
</organism>
<dbReference type="Proteomes" id="UP000572817">
    <property type="component" value="Unassembled WGS sequence"/>
</dbReference>
<keyword evidence="3" id="KW-1185">Reference proteome</keyword>
<protein>
    <recommendedName>
        <fullName evidence="1">DUF7888 domain-containing protein</fullName>
    </recommendedName>
</protein>
<dbReference type="EMBL" id="WWBZ02000040">
    <property type="protein sequence ID" value="KAF4305027.1"/>
    <property type="molecule type" value="Genomic_DNA"/>
</dbReference>
<dbReference type="InterPro" id="IPR057210">
    <property type="entry name" value="DUF7888"/>
</dbReference>
<dbReference type="Pfam" id="PF25411">
    <property type="entry name" value="DUF7888"/>
    <property type="match status" value="1"/>
</dbReference>